<feature type="domain" description="Peptidase S49" evidence="9">
    <location>
        <begin position="143"/>
        <end position="289"/>
    </location>
</feature>
<dbReference type="InterPro" id="IPR004635">
    <property type="entry name" value="Pept_S49_SppA"/>
</dbReference>
<feature type="domain" description="Peptidase S49" evidence="9">
    <location>
        <begin position="396"/>
        <end position="546"/>
    </location>
</feature>
<proteinExistence type="inferred from homology"/>
<comment type="similarity">
    <text evidence="2">Belongs to the peptidase S49 family.</text>
</comment>
<keyword evidence="8" id="KW-1133">Transmembrane helix</keyword>
<evidence type="ECO:0000256" key="5">
    <source>
        <dbReference type="ARBA" id="ARBA00022825"/>
    </source>
</evidence>
<evidence type="ECO:0000256" key="3">
    <source>
        <dbReference type="ARBA" id="ARBA00022670"/>
    </source>
</evidence>
<dbReference type="CDD" id="cd07023">
    <property type="entry name" value="S49_Sppa_N_C"/>
    <property type="match status" value="1"/>
</dbReference>
<gene>
    <name evidence="10" type="primary">sppA</name>
    <name evidence="10" type="ORF">BUCIKOCA2762_178</name>
</gene>
<dbReference type="InterPro" id="IPR047272">
    <property type="entry name" value="S49_SppA_C"/>
</dbReference>
<dbReference type="OrthoDB" id="9764363at2"/>
<dbReference type="NCBIfam" id="TIGR00706">
    <property type="entry name" value="SppA_dom"/>
    <property type="match status" value="1"/>
</dbReference>
<dbReference type="SUPFAM" id="SSF52096">
    <property type="entry name" value="ClpP/crotonase"/>
    <property type="match status" value="2"/>
</dbReference>
<dbReference type="GO" id="GO:0008236">
    <property type="term" value="F:serine-type peptidase activity"/>
    <property type="evidence" value="ECO:0007669"/>
    <property type="project" value="UniProtKB-KW"/>
</dbReference>
<feature type="active site" description="Nucleophile" evidence="7">
    <location>
        <position position="413"/>
    </location>
</feature>
<evidence type="ECO:0000256" key="1">
    <source>
        <dbReference type="ARBA" id="ARBA00004370"/>
    </source>
</evidence>
<organism evidence="10 11">
    <name type="scientific">Buchnera aphidicola</name>
    <name type="common">Cinara kochiana kochiana</name>
    <dbReference type="NCBI Taxonomy" id="2518976"/>
    <lineage>
        <taxon>Bacteria</taxon>
        <taxon>Pseudomonadati</taxon>
        <taxon>Pseudomonadota</taxon>
        <taxon>Gammaproteobacteria</taxon>
        <taxon>Enterobacterales</taxon>
        <taxon>Erwiniaceae</taxon>
        <taxon>Buchnera</taxon>
    </lineage>
</organism>
<evidence type="ECO:0000256" key="6">
    <source>
        <dbReference type="ARBA" id="ARBA00023136"/>
    </source>
</evidence>
<evidence type="ECO:0000313" key="11">
    <source>
        <dbReference type="Proteomes" id="UP000294380"/>
    </source>
</evidence>
<dbReference type="NCBIfam" id="TIGR00705">
    <property type="entry name" value="SppA_67K"/>
    <property type="match status" value="1"/>
</dbReference>
<dbReference type="EC" id="3.4.21.-" evidence="10"/>
<accession>A0A451D5K5</accession>
<keyword evidence="4 10" id="KW-0378">Hydrolase</keyword>
<keyword evidence="5" id="KW-0720">Serine protease</keyword>
<dbReference type="InterPro" id="IPR029045">
    <property type="entry name" value="ClpP/crotonase-like_dom_sf"/>
</dbReference>
<dbReference type="GO" id="GO:0006465">
    <property type="term" value="P:signal peptide processing"/>
    <property type="evidence" value="ECO:0007669"/>
    <property type="project" value="InterPro"/>
</dbReference>
<dbReference type="PANTHER" id="PTHR33209:SF1">
    <property type="entry name" value="PEPTIDASE S49 DOMAIN-CONTAINING PROTEIN"/>
    <property type="match status" value="1"/>
</dbReference>
<dbReference type="Gene3D" id="3.90.226.10">
    <property type="entry name" value="2-enoyl-CoA Hydratase, Chain A, domain 1"/>
    <property type="match status" value="3"/>
</dbReference>
<keyword evidence="3 10" id="KW-0645">Protease</keyword>
<comment type="subcellular location">
    <subcellularLocation>
        <location evidence="1">Membrane</location>
    </subcellularLocation>
</comment>
<evidence type="ECO:0000256" key="7">
    <source>
        <dbReference type="PIRSR" id="PIRSR001217-1"/>
    </source>
</evidence>
<dbReference type="RefSeq" id="WP_154028531.1">
    <property type="nucleotide sequence ID" value="NZ_LR217707.1"/>
</dbReference>
<reference evidence="10 11" key="1">
    <citation type="submission" date="2019-02" db="EMBL/GenBank/DDBJ databases">
        <authorList>
            <person name="Manzano-Marin A."/>
            <person name="Manzano-Marin A."/>
        </authorList>
    </citation>
    <scope>NUCLEOTIDE SEQUENCE [LARGE SCALE GENOMIC DNA]</scope>
    <source>
        <strain evidence="10 11">BuCikochiana</strain>
    </source>
</reference>
<dbReference type="InterPro" id="IPR002142">
    <property type="entry name" value="Peptidase_S49"/>
</dbReference>
<name>A0A451D5K5_9GAMM</name>
<dbReference type="EMBL" id="LR217707">
    <property type="protein sequence ID" value="VFP81092.1"/>
    <property type="molecule type" value="Genomic_DNA"/>
</dbReference>
<evidence type="ECO:0000256" key="2">
    <source>
        <dbReference type="ARBA" id="ARBA00008683"/>
    </source>
</evidence>
<dbReference type="GO" id="GO:0016020">
    <property type="term" value="C:membrane"/>
    <property type="evidence" value="ECO:0007669"/>
    <property type="project" value="UniProtKB-SubCell"/>
</dbReference>
<protein>
    <submittedName>
        <fullName evidence="10">Protease 4</fullName>
        <ecNumber evidence="10">3.4.21.-</ecNumber>
    </submittedName>
</protein>
<evidence type="ECO:0000256" key="8">
    <source>
        <dbReference type="SAM" id="Phobius"/>
    </source>
</evidence>
<dbReference type="InterPro" id="IPR004634">
    <property type="entry name" value="Pept_S49_pIV"/>
</dbReference>
<evidence type="ECO:0000259" key="9">
    <source>
        <dbReference type="Pfam" id="PF01343"/>
    </source>
</evidence>
<dbReference type="PIRSF" id="PIRSF001217">
    <property type="entry name" value="Protease_4_SppA"/>
    <property type="match status" value="1"/>
</dbReference>
<evidence type="ECO:0000313" key="10">
    <source>
        <dbReference type="EMBL" id="VFP81092.1"/>
    </source>
</evidence>
<dbReference type="CDD" id="cd07018">
    <property type="entry name" value="S49_SppA_67K_type"/>
    <property type="match status" value="1"/>
</dbReference>
<dbReference type="PANTHER" id="PTHR33209">
    <property type="entry name" value="PROTEASE 4"/>
    <property type="match status" value="1"/>
</dbReference>
<keyword evidence="6 8" id="KW-0472">Membrane</keyword>
<dbReference type="Proteomes" id="UP000294380">
    <property type="component" value="Chromosome"/>
</dbReference>
<dbReference type="AlphaFoldDB" id="A0A451D5K5"/>
<dbReference type="InterPro" id="IPR047217">
    <property type="entry name" value="S49_SppA_67K_type_N"/>
</dbReference>
<sequence length="622" mass="71226">MSTLFILIIKMLKYAYKLLNIIKDLILNAILLLIIIVVIWTICSVKKNNIPETKEIPDKILVISPQDSMEELPILNKSQNNICPDFLNNFVKNKKNNSIFEITKKIKQAEKDPKILGIILKVNNTFNSNQVILEYFGKKLQEFKKSSKPIIAMGSSYSQSEYYLASFADKIFLSPHGCINLNGISNDKMFFKKFFDIFKIHMHIFKVGKYKGAVDPFLRNSPSKENKIIDKSIVRFKWKKFLEVIARNRHVPIKEICPYPDKIIKYLKKNNNNFVKYALHYHLIDHVVKNKNFTNCINHKFYDDQENHAHDFIDISEYQLHEKKIPSNPNKISIIIANGVIGQNSDQPNSMDVQYILNEINTAKNDDTVKAVILRINSPGGSTEYSEIIRQELIKLRKTKKPLIISMGDIAASGGYWIATAGDYIIAHPTTITGSIGIFSVIPTLEKLLSSIGVHNSRICTQQNHTFNIFNNLTLQDKKKIMLDVCSGYKKFINIVAQSRHKTNKDIQKIANGRIWLGIHAKQIGLVDQLGDIDVAIKKAAELSKIKDFNIVWPVPLCSISKNVTDKVNTLIKIISKNILRAFFSEVLVNNMFIIYNKIYFIWSIITSHQSISICLDNYTLK</sequence>
<keyword evidence="8" id="KW-0812">Transmembrane</keyword>
<evidence type="ECO:0000256" key="4">
    <source>
        <dbReference type="ARBA" id="ARBA00022801"/>
    </source>
</evidence>
<feature type="active site" description="Proton donor/acceptor" evidence="7">
    <location>
        <position position="211"/>
    </location>
</feature>
<dbReference type="Pfam" id="PF01343">
    <property type="entry name" value="Peptidase_S49"/>
    <property type="match status" value="2"/>
</dbReference>
<feature type="transmembrane region" description="Helical" evidence="8">
    <location>
        <begin position="21"/>
        <end position="42"/>
    </location>
</feature>